<reference evidence="14" key="1">
    <citation type="submission" date="2022-01" db="EMBL/GenBank/DDBJ databases">
        <authorList>
            <person name="King R."/>
        </authorList>
    </citation>
    <scope>NUCLEOTIDE SEQUENCE</scope>
</reference>
<keyword evidence="10" id="KW-0675">Receptor</keyword>
<dbReference type="GO" id="GO:0005886">
    <property type="term" value="C:plasma membrane"/>
    <property type="evidence" value="ECO:0007669"/>
    <property type="project" value="UniProtKB-SubCell"/>
</dbReference>
<evidence type="ECO:0000256" key="11">
    <source>
        <dbReference type="ARBA" id="ARBA00023180"/>
    </source>
</evidence>
<evidence type="ECO:0008006" key="16">
    <source>
        <dbReference type="Google" id="ProtNLM"/>
    </source>
</evidence>
<organism evidence="14 15">
    <name type="scientific">Nezara viridula</name>
    <name type="common">Southern green stink bug</name>
    <name type="synonym">Cimex viridulus</name>
    <dbReference type="NCBI Taxonomy" id="85310"/>
    <lineage>
        <taxon>Eukaryota</taxon>
        <taxon>Metazoa</taxon>
        <taxon>Ecdysozoa</taxon>
        <taxon>Arthropoda</taxon>
        <taxon>Hexapoda</taxon>
        <taxon>Insecta</taxon>
        <taxon>Pterygota</taxon>
        <taxon>Neoptera</taxon>
        <taxon>Paraneoptera</taxon>
        <taxon>Hemiptera</taxon>
        <taxon>Heteroptera</taxon>
        <taxon>Panheteroptera</taxon>
        <taxon>Pentatomomorpha</taxon>
        <taxon>Pentatomoidea</taxon>
        <taxon>Pentatomidae</taxon>
        <taxon>Pentatominae</taxon>
        <taxon>Nezara</taxon>
    </lineage>
</organism>
<keyword evidence="6" id="KW-0552">Olfaction</keyword>
<gene>
    <name evidence="14" type="ORF">NEZAVI_LOCUS10567</name>
</gene>
<evidence type="ECO:0000256" key="8">
    <source>
        <dbReference type="ARBA" id="ARBA00023136"/>
    </source>
</evidence>
<evidence type="ECO:0000256" key="2">
    <source>
        <dbReference type="ARBA" id="ARBA00010532"/>
    </source>
</evidence>
<evidence type="ECO:0000256" key="9">
    <source>
        <dbReference type="ARBA" id="ARBA00023157"/>
    </source>
</evidence>
<evidence type="ECO:0000256" key="3">
    <source>
        <dbReference type="ARBA" id="ARBA00022475"/>
    </source>
</evidence>
<dbReference type="GO" id="GO:0005737">
    <property type="term" value="C:cytoplasm"/>
    <property type="evidence" value="ECO:0007669"/>
    <property type="project" value="TreeGrafter"/>
</dbReference>
<keyword evidence="9" id="KW-1015">Disulfide bond</keyword>
<dbReference type="PANTHER" id="PTHR11923:SF69">
    <property type="entry name" value="SENSORY NEURON MEMBRANE PROTEIN 1"/>
    <property type="match status" value="1"/>
</dbReference>
<evidence type="ECO:0000256" key="5">
    <source>
        <dbReference type="ARBA" id="ARBA00022692"/>
    </source>
</evidence>
<keyword evidence="8 13" id="KW-0472">Membrane</keyword>
<dbReference type="OrthoDB" id="195015at2759"/>
<evidence type="ECO:0000256" key="4">
    <source>
        <dbReference type="ARBA" id="ARBA00022606"/>
    </source>
</evidence>
<evidence type="ECO:0000256" key="7">
    <source>
        <dbReference type="ARBA" id="ARBA00022989"/>
    </source>
</evidence>
<feature type="region of interest" description="Disordered" evidence="12">
    <location>
        <begin position="486"/>
        <end position="516"/>
    </location>
</feature>
<evidence type="ECO:0000313" key="14">
    <source>
        <dbReference type="EMBL" id="CAH1401573.1"/>
    </source>
</evidence>
<dbReference type="GO" id="GO:0007608">
    <property type="term" value="P:sensory perception of smell"/>
    <property type="evidence" value="ECO:0007669"/>
    <property type="project" value="UniProtKB-KW"/>
</dbReference>
<keyword evidence="15" id="KW-1185">Reference proteome</keyword>
<evidence type="ECO:0000256" key="6">
    <source>
        <dbReference type="ARBA" id="ARBA00022725"/>
    </source>
</evidence>
<proteinExistence type="inferred from homology"/>
<keyword evidence="11" id="KW-0325">Glycoprotein</keyword>
<dbReference type="PRINTS" id="PR01609">
    <property type="entry name" value="CD36FAMILY"/>
</dbReference>
<dbReference type="Proteomes" id="UP001152798">
    <property type="component" value="Chromosome 5"/>
</dbReference>
<keyword evidence="3" id="KW-1003">Cell membrane</keyword>
<name>A0A9P0MNK7_NEZVI</name>
<dbReference type="InterPro" id="IPR002159">
    <property type="entry name" value="CD36_fam"/>
</dbReference>
<accession>A0A9P0MNK7</accession>
<dbReference type="GO" id="GO:0005044">
    <property type="term" value="F:scavenger receptor activity"/>
    <property type="evidence" value="ECO:0007669"/>
    <property type="project" value="TreeGrafter"/>
</dbReference>
<sequence length="516" mass="56903">MEVQNGGKPVLQEIGPYRYIEWKEKVNLVDDIADDTITYSNLNTWYFLKEKSHPLTGDEMVTIPHLPLLSVLLVAEQDFPTPMLTIVNAAVPYIYGKLGSVFMTAKVKELLFDGVLIDCTAKNIVPKAICIAIKQNSKALVKLGNNKYLFSFFGIRNATAEEARITVKKGVQDVYSIGKVVAMNGNSENVVWSGGECRRFSGTDSTIFPPFRKPDNYSIVAFSPEICRTMTGAFVGNGEYQGVRGYKYEVSLGDMKRNPGEMCFCPSPDRCLGKGTTDLTKCQGAPLIGSLPHFYDAEEDYLNGVVGLKPDKDSHEITFIMEPISGVPLLARKRLQFNIHLHPVRFVNLTKKLTPTLVPIFWIEENLDLGDELMGFLEANLLTNLRLVDVVKWMLIVVGAGVCVAGVVLYRMKKEAKKKTSSREDLLPPGNDDVEVLDPSRLSSSTASLVPSLVMPTAPVTRTGWDIMPSPSLQLPAVETIRASPGISSSAPLEPRARASAEQHSRLSTGGRLRKF</sequence>
<evidence type="ECO:0000256" key="12">
    <source>
        <dbReference type="SAM" id="MobiDB-lite"/>
    </source>
</evidence>
<protein>
    <recommendedName>
        <fullName evidence="16">Sensory neuron membrane protein 1</fullName>
    </recommendedName>
</protein>
<evidence type="ECO:0000256" key="1">
    <source>
        <dbReference type="ARBA" id="ARBA00004651"/>
    </source>
</evidence>
<evidence type="ECO:0000256" key="13">
    <source>
        <dbReference type="SAM" id="Phobius"/>
    </source>
</evidence>
<evidence type="ECO:0000256" key="10">
    <source>
        <dbReference type="ARBA" id="ARBA00023170"/>
    </source>
</evidence>
<keyword evidence="5 13" id="KW-0812">Transmembrane</keyword>
<dbReference type="EMBL" id="OV725081">
    <property type="protein sequence ID" value="CAH1401573.1"/>
    <property type="molecule type" value="Genomic_DNA"/>
</dbReference>
<keyword evidence="4" id="KW-0716">Sensory transduction</keyword>
<comment type="similarity">
    <text evidence="2">Belongs to the CD36 family.</text>
</comment>
<feature type="compositionally biased region" description="Basic and acidic residues" evidence="12">
    <location>
        <begin position="495"/>
        <end position="505"/>
    </location>
</feature>
<evidence type="ECO:0000313" key="15">
    <source>
        <dbReference type="Proteomes" id="UP001152798"/>
    </source>
</evidence>
<dbReference type="AlphaFoldDB" id="A0A9P0MNK7"/>
<feature type="transmembrane region" description="Helical" evidence="13">
    <location>
        <begin position="390"/>
        <end position="410"/>
    </location>
</feature>
<comment type="subcellular location">
    <subcellularLocation>
        <location evidence="1">Cell membrane</location>
        <topology evidence="1">Multi-pass membrane protein</topology>
    </subcellularLocation>
</comment>
<dbReference type="PANTHER" id="PTHR11923">
    <property type="entry name" value="SCAVENGER RECEPTOR CLASS B TYPE-1 SR-B1"/>
    <property type="match status" value="1"/>
</dbReference>
<keyword evidence="7 13" id="KW-1133">Transmembrane helix</keyword>
<dbReference type="Pfam" id="PF01130">
    <property type="entry name" value="CD36"/>
    <property type="match status" value="1"/>
</dbReference>